<keyword evidence="4" id="KW-0808">Transferase</keyword>
<accession>A0A1X7G2K1</accession>
<dbReference type="RefSeq" id="WP_172840814.1">
    <property type="nucleotide sequence ID" value="NZ_LT840185.1"/>
</dbReference>
<dbReference type="InterPro" id="IPR028098">
    <property type="entry name" value="Glyco_trans_4-like_N"/>
</dbReference>
<evidence type="ECO:0000256" key="1">
    <source>
        <dbReference type="SAM" id="Phobius"/>
    </source>
</evidence>
<organism evidence="4 5">
    <name type="scientific">Allosphingosinicella indica</name>
    <dbReference type="NCBI Taxonomy" id="941907"/>
    <lineage>
        <taxon>Bacteria</taxon>
        <taxon>Pseudomonadati</taxon>
        <taxon>Pseudomonadota</taxon>
        <taxon>Alphaproteobacteria</taxon>
        <taxon>Sphingomonadales</taxon>
        <taxon>Sphingomonadaceae</taxon>
        <taxon>Allosphingosinicella</taxon>
    </lineage>
</organism>
<feature type="domain" description="Glycosyl transferase family 1" evidence="2">
    <location>
        <begin position="254"/>
        <end position="402"/>
    </location>
</feature>
<feature type="transmembrane region" description="Helical" evidence="1">
    <location>
        <begin position="134"/>
        <end position="154"/>
    </location>
</feature>
<keyword evidence="1" id="KW-0812">Transmembrane</keyword>
<dbReference type="GO" id="GO:0016757">
    <property type="term" value="F:glycosyltransferase activity"/>
    <property type="evidence" value="ECO:0007669"/>
    <property type="project" value="InterPro"/>
</dbReference>
<gene>
    <name evidence="4" type="ORF">SAMN06295910_0960</name>
</gene>
<dbReference type="Proteomes" id="UP000192934">
    <property type="component" value="Chromosome I"/>
</dbReference>
<dbReference type="SUPFAM" id="SSF53756">
    <property type="entry name" value="UDP-Glycosyltransferase/glycogen phosphorylase"/>
    <property type="match status" value="1"/>
</dbReference>
<dbReference type="Gene3D" id="3.40.50.2000">
    <property type="entry name" value="Glycogen Phosphorylase B"/>
    <property type="match status" value="2"/>
</dbReference>
<evidence type="ECO:0000259" key="2">
    <source>
        <dbReference type="Pfam" id="PF00534"/>
    </source>
</evidence>
<dbReference type="EMBL" id="LT840185">
    <property type="protein sequence ID" value="SMF62153.1"/>
    <property type="molecule type" value="Genomic_DNA"/>
</dbReference>
<keyword evidence="5" id="KW-1185">Reference proteome</keyword>
<dbReference type="CDD" id="cd03801">
    <property type="entry name" value="GT4_PimA-like"/>
    <property type="match status" value="1"/>
</dbReference>
<dbReference type="InterPro" id="IPR001296">
    <property type="entry name" value="Glyco_trans_1"/>
</dbReference>
<protein>
    <submittedName>
        <fullName evidence="4">Glycosyltransferase involved in cell wall bisynthesis</fullName>
    </submittedName>
</protein>
<dbReference type="AlphaFoldDB" id="A0A1X7G2K1"/>
<reference evidence="5" key="1">
    <citation type="submission" date="2017-04" db="EMBL/GenBank/DDBJ databases">
        <authorList>
            <person name="Varghese N."/>
            <person name="Submissions S."/>
        </authorList>
    </citation>
    <scope>NUCLEOTIDE SEQUENCE [LARGE SCALE GENOMIC DNA]</scope>
    <source>
        <strain evidence="5">Dd16</strain>
    </source>
</reference>
<dbReference type="PANTHER" id="PTHR45947">
    <property type="entry name" value="SULFOQUINOVOSYL TRANSFERASE SQD2"/>
    <property type="match status" value="1"/>
</dbReference>
<name>A0A1X7G2K1_9SPHN</name>
<dbReference type="STRING" id="941907.SAMN06295910_0960"/>
<keyword evidence="1" id="KW-0472">Membrane</keyword>
<evidence type="ECO:0000313" key="5">
    <source>
        <dbReference type="Proteomes" id="UP000192934"/>
    </source>
</evidence>
<dbReference type="Pfam" id="PF13579">
    <property type="entry name" value="Glyco_trans_4_4"/>
    <property type="match status" value="1"/>
</dbReference>
<sequence length="436" mass="47917">MNRESEGSRSGAVSDGPRPGLLVLDASYTLEMIRERGLEQSVTCRDLDGFFSHVWSVHPFATLLTSPAWTVRHGAPVWHEIAPRHTFVEGKVGRFTWLSRIFPLNFAIAQMGLFITLLRLIRRENIRVIRVGDPLYLGLFGLALARLTGIPMLIRVNGNNDKVRESTGQPLYPKLFGTAAREKRIERFVFPRADLVAAPNQDNVDFAVASGARPDRVTIFRYGNLLADAHLRPPSERPLDAQFFDRLGVRPGGYLLCIGRLQAVKFPDDAVRVSGELVRRGHDLKLVMAGDGPMRDELAALAASEGVGDRVVFAGNQNQHALSQLNPHAAAVISPLTGRALSESALGEAPIAAYDLDWQGDLIQTGQTGELVPFRDVGALADAAERLIVDRNYAADMGKGARIRALELLDPAALDQHERDEYAKLMRIEGSGAVRR</sequence>
<evidence type="ECO:0000259" key="3">
    <source>
        <dbReference type="Pfam" id="PF13579"/>
    </source>
</evidence>
<keyword evidence="1" id="KW-1133">Transmembrane helix</keyword>
<feature type="domain" description="Glycosyltransferase subfamily 4-like N-terminal" evidence="3">
    <location>
        <begin position="31"/>
        <end position="223"/>
    </location>
</feature>
<dbReference type="Pfam" id="PF00534">
    <property type="entry name" value="Glycos_transf_1"/>
    <property type="match status" value="1"/>
</dbReference>
<dbReference type="PANTHER" id="PTHR45947:SF3">
    <property type="entry name" value="SULFOQUINOVOSYL TRANSFERASE SQD2"/>
    <property type="match status" value="1"/>
</dbReference>
<proteinExistence type="predicted"/>
<dbReference type="InterPro" id="IPR050194">
    <property type="entry name" value="Glycosyltransferase_grp1"/>
</dbReference>
<evidence type="ECO:0000313" key="4">
    <source>
        <dbReference type="EMBL" id="SMF62153.1"/>
    </source>
</evidence>
<feature type="transmembrane region" description="Helical" evidence="1">
    <location>
        <begin position="101"/>
        <end position="122"/>
    </location>
</feature>